<keyword evidence="2" id="KW-1185">Reference proteome</keyword>
<dbReference type="EMBL" id="FOFD01000001">
    <property type="protein sequence ID" value="SEP94741.1"/>
    <property type="molecule type" value="Genomic_DNA"/>
</dbReference>
<gene>
    <name evidence="1" type="ORF">SAMN04489841_0919</name>
</gene>
<dbReference type="AlphaFoldDB" id="A0A1H9C170"/>
<name>A0A1H9C170_9EURY</name>
<protein>
    <submittedName>
        <fullName evidence="1">Uncharacterized protein, contains metal-binding DGC domain</fullName>
    </submittedName>
</protein>
<sequence>MGSAVAHGGADTVDRAIENRPRAHMCGASFSSGRAKRPADMTDTSDDRPLVYACSGCSSAAQLANDLAVSLDRDGLAEMSCIAGVGGGVAPLVETATSGRPIVAIDGCPLECAKQCLDRHDVSPDLHYNLAEAGVSKEFHADYDEAEAATVRRELEADVETLADAN</sequence>
<evidence type="ECO:0000313" key="2">
    <source>
        <dbReference type="Proteomes" id="UP000199114"/>
    </source>
</evidence>
<evidence type="ECO:0000313" key="1">
    <source>
        <dbReference type="EMBL" id="SEP94741.1"/>
    </source>
</evidence>
<proteinExistence type="predicted"/>
<dbReference type="Proteomes" id="UP000199114">
    <property type="component" value="Unassembled WGS sequence"/>
</dbReference>
<reference evidence="2" key="1">
    <citation type="submission" date="2016-10" db="EMBL/GenBank/DDBJ databases">
        <authorList>
            <person name="Varghese N."/>
            <person name="Submissions S."/>
        </authorList>
    </citation>
    <scope>NUCLEOTIDE SEQUENCE [LARGE SCALE GENOMIC DNA]</scope>
    <source>
        <strain evidence="2">DSM 25055</strain>
    </source>
</reference>
<organism evidence="1 2">
    <name type="scientific">Natrinema salaciae</name>
    <dbReference type="NCBI Taxonomy" id="1186196"/>
    <lineage>
        <taxon>Archaea</taxon>
        <taxon>Methanobacteriati</taxon>
        <taxon>Methanobacteriota</taxon>
        <taxon>Stenosarchaea group</taxon>
        <taxon>Halobacteria</taxon>
        <taxon>Halobacteriales</taxon>
        <taxon>Natrialbaceae</taxon>
        <taxon>Natrinema</taxon>
    </lineage>
</organism>
<dbReference type="STRING" id="1186196.SAMN04489841_0919"/>
<dbReference type="Pfam" id="PF08859">
    <property type="entry name" value="DGC"/>
    <property type="match status" value="1"/>
</dbReference>
<dbReference type="InterPro" id="IPR014958">
    <property type="entry name" value="DGC"/>
</dbReference>
<accession>A0A1H9C170</accession>